<accession>A0ABS1CN21</accession>
<name>A0ABS1CN21_9GAMM</name>
<dbReference type="CDD" id="cd05214">
    <property type="entry name" value="GAPDH_I_N"/>
    <property type="match status" value="1"/>
</dbReference>
<evidence type="ECO:0000313" key="6">
    <source>
        <dbReference type="EMBL" id="MBK1633346.1"/>
    </source>
</evidence>
<dbReference type="CDD" id="cd18126">
    <property type="entry name" value="GAPDH_I_C"/>
    <property type="match status" value="1"/>
</dbReference>
<dbReference type="NCBIfam" id="TIGR01534">
    <property type="entry name" value="GAPDH-I"/>
    <property type="match status" value="1"/>
</dbReference>
<dbReference type="SMART" id="SM00846">
    <property type="entry name" value="Gp_dh_N"/>
    <property type="match status" value="1"/>
</dbReference>
<dbReference type="SUPFAM" id="SSF51735">
    <property type="entry name" value="NAD(P)-binding Rossmann-fold domains"/>
    <property type="match status" value="1"/>
</dbReference>
<gene>
    <name evidence="6" type="primary">gap</name>
    <name evidence="6" type="ORF">CKO31_21845</name>
</gene>
<dbReference type="InterPro" id="IPR006424">
    <property type="entry name" value="Glyceraldehyde-3-P_DH_1"/>
</dbReference>
<dbReference type="Pfam" id="PF00044">
    <property type="entry name" value="Gp_dh_N"/>
    <property type="match status" value="1"/>
</dbReference>
<dbReference type="SUPFAM" id="SSF55347">
    <property type="entry name" value="Glyceraldehyde-3-phosphate dehydrogenase-like, C-terminal domain"/>
    <property type="match status" value="1"/>
</dbReference>
<dbReference type="Gene3D" id="3.30.360.10">
    <property type="entry name" value="Dihydrodipicolinate Reductase, domain 2"/>
    <property type="match status" value="1"/>
</dbReference>
<dbReference type="PRINTS" id="PR00078">
    <property type="entry name" value="G3PDHDRGNASE"/>
</dbReference>
<dbReference type="EC" id="1.2.1.-" evidence="4"/>
<dbReference type="InterPro" id="IPR020828">
    <property type="entry name" value="GlycerAld_3-P_DH_NAD(P)-bd"/>
</dbReference>
<comment type="similarity">
    <text evidence="1 3">Belongs to the glyceraldehyde-3-phosphate dehydrogenase family.</text>
</comment>
<dbReference type="InterPro" id="IPR020829">
    <property type="entry name" value="GlycerAld_3-P_DH_cat"/>
</dbReference>
<proteinExistence type="inferred from homology"/>
<feature type="domain" description="Glyceraldehyde 3-phosphate dehydrogenase NAD(P) binding" evidence="5">
    <location>
        <begin position="2"/>
        <end position="148"/>
    </location>
</feature>
<evidence type="ECO:0000256" key="3">
    <source>
        <dbReference type="RuleBase" id="RU000397"/>
    </source>
</evidence>
<evidence type="ECO:0000313" key="7">
    <source>
        <dbReference type="Proteomes" id="UP000748752"/>
    </source>
</evidence>
<organism evidence="6 7">
    <name type="scientific">Thiohalocapsa halophila</name>
    <dbReference type="NCBI Taxonomy" id="69359"/>
    <lineage>
        <taxon>Bacteria</taxon>
        <taxon>Pseudomonadati</taxon>
        <taxon>Pseudomonadota</taxon>
        <taxon>Gammaproteobacteria</taxon>
        <taxon>Chromatiales</taxon>
        <taxon>Chromatiaceae</taxon>
        <taxon>Thiohalocapsa</taxon>
    </lineage>
</organism>
<dbReference type="Gene3D" id="3.40.50.720">
    <property type="entry name" value="NAD(P)-binding Rossmann-like Domain"/>
    <property type="match status" value="1"/>
</dbReference>
<evidence type="ECO:0000256" key="2">
    <source>
        <dbReference type="ARBA" id="ARBA00023002"/>
    </source>
</evidence>
<sequence>MATIAINGLGRIGRAALKLVMDQPELELAGANDLATPEQIAYLLRYDSAYGRYNREVTQDADDLVIDGVRVPVSNQQDPSRLPWKQLGVDLVMECTGVFRDQASLRQHLEAGAKRVILSAPSKDDEVPMVVPGVNEPGAAPIFSCASCTTNCITPVSEVMARRIGIAKAMMTTVHAYTASQGMVDGPAKKMERGRAGAVNLVPTSTGAAEATTQVLTDLAGRFDGLAVRAPVPVGSVADITFVTTEKTSVEAVNKVFLEESLNPSYNAVLGITEEPLVSTDIIGDKHAAVVDLTQTRVVDGDLVKVLAWYDNEMGYAAQMVRAAVKVLS</sequence>
<reference evidence="6 7" key="1">
    <citation type="journal article" date="2020" name="Microorganisms">
        <title>Osmotic Adaptation and Compatible Solute Biosynthesis of Phototrophic Bacteria as Revealed from Genome Analyses.</title>
        <authorList>
            <person name="Imhoff J.F."/>
            <person name="Rahn T."/>
            <person name="Kunzel S."/>
            <person name="Keller A."/>
            <person name="Neulinger S.C."/>
        </authorList>
    </citation>
    <scope>NUCLEOTIDE SEQUENCE [LARGE SCALE GENOMIC DNA]</scope>
    <source>
        <strain evidence="6 7">DSM 6210</strain>
    </source>
</reference>
<evidence type="ECO:0000256" key="4">
    <source>
        <dbReference type="RuleBase" id="RU361160"/>
    </source>
</evidence>
<dbReference type="PANTHER" id="PTHR43148">
    <property type="entry name" value="GLYCERALDEHYDE-3-PHOSPHATE DEHYDROGENASE 2"/>
    <property type="match status" value="1"/>
</dbReference>
<dbReference type="PROSITE" id="PS00071">
    <property type="entry name" value="GAPDH"/>
    <property type="match status" value="1"/>
</dbReference>
<comment type="caution">
    <text evidence="6">The sequence shown here is derived from an EMBL/GenBank/DDBJ whole genome shotgun (WGS) entry which is preliminary data.</text>
</comment>
<evidence type="ECO:0000259" key="5">
    <source>
        <dbReference type="SMART" id="SM00846"/>
    </source>
</evidence>
<protein>
    <recommendedName>
        <fullName evidence="4">Glyceraldehyde-3-phosphate dehydrogenase</fullName>
        <ecNumber evidence="4">1.2.1.-</ecNumber>
    </recommendedName>
</protein>
<dbReference type="InterPro" id="IPR020831">
    <property type="entry name" value="GlycerAld/Erythrose_P_DH"/>
</dbReference>
<dbReference type="InterPro" id="IPR020830">
    <property type="entry name" value="GlycerAld_3-P_DH_AS"/>
</dbReference>
<keyword evidence="2 4" id="KW-0560">Oxidoreductase</keyword>
<dbReference type="EMBL" id="NRRV01000080">
    <property type="protein sequence ID" value="MBK1633346.1"/>
    <property type="molecule type" value="Genomic_DNA"/>
</dbReference>
<dbReference type="PIRSF" id="PIRSF000149">
    <property type="entry name" value="GAP_DH"/>
    <property type="match status" value="1"/>
</dbReference>
<dbReference type="Proteomes" id="UP000748752">
    <property type="component" value="Unassembled WGS sequence"/>
</dbReference>
<evidence type="ECO:0000256" key="1">
    <source>
        <dbReference type="ARBA" id="ARBA00007406"/>
    </source>
</evidence>
<keyword evidence="7" id="KW-1185">Reference proteome</keyword>
<dbReference type="InterPro" id="IPR036291">
    <property type="entry name" value="NAD(P)-bd_dom_sf"/>
</dbReference>
<dbReference type="RefSeq" id="WP_200241696.1">
    <property type="nucleotide sequence ID" value="NZ_NRRV01000080.1"/>
</dbReference>
<dbReference type="Pfam" id="PF02800">
    <property type="entry name" value="Gp_dh_C"/>
    <property type="match status" value="1"/>
</dbReference>